<evidence type="ECO:0000313" key="3">
    <source>
        <dbReference type="Proteomes" id="UP000182740"/>
    </source>
</evidence>
<evidence type="ECO:0000313" key="2">
    <source>
        <dbReference type="EMBL" id="SFW92023.1"/>
    </source>
</evidence>
<evidence type="ECO:0008006" key="4">
    <source>
        <dbReference type="Google" id="ProtNLM"/>
    </source>
</evidence>
<keyword evidence="1" id="KW-1133">Transmembrane helix</keyword>
<keyword evidence="3" id="KW-1185">Reference proteome</keyword>
<accession>A0A1K1T6M5</accession>
<dbReference type="AlphaFoldDB" id="A0A1K1T6M5"/>
<keyword evidence="1" id="KW-0472">Membrane</keyword>
<evidence type="ECO:0000256" key="1">
    <source>
        <dbReference type="SAM" id="Phobius"/>
    </source>
</evidence>
<dbReference type="EMBL" id="FPJG01000006">
    <property type="protein sequence ID" value="SFW92023.1"/>
    <property type="molecule type" value="Genomic_DNA"/>
</dbReference>
<feature type="transmembrane region" description="Helical" evidence="1">
    <location>
        <begin position="12"/>
        <end position="38"/>
    </location>
</feature>
<reference evidence="3" key="1">
    <citation type="submission" date="2016-11" db="EMBL/GenBank/DDBJ databases">
        <authorList>
            <person name="Varghese N."/>
            <person name="Submissions S."/>
        </authorList>
    </citation>
    <scope>NUCLEOTIDE SEQUENCE [LARGE SCALE GENOMIC DNA]</scope>
    <source>
        <strain evidence="3">DSM 44671</strain>
    </source>
</reference>
<dbReference type="Proteomes" id="UP000182740">
    <property type="component" value="Unassembled WGS sequence"/>
</dbReference>
<feature type="transmembrane region" description="Helical" evidence="1">
    <location>
        <begin position="71"/>
        <end position="95"/>
    </location>
</feature>
<organism evidence="2 3">
    <name type="scientific">Amycolatopsis australiensis</name>
    <dbReference type="NCBI Taxonomy" id="546364"/>
    <lineage>
        <taxon>Bacteria</taxon>
        <taxon>Bacillati</taxon>
        <taxon>Actinomycetota</taxon>
        <taxon>Actinomycetes</taxon>
        <taxon>Pseudonocardiales</taxon>
        <taxon>Pseudonocardiaceae</taxon>
        <taxon>Amycolatopsis</taxon>
    </lineage>
</organism>
<proteinExistence type="predicted"/>
<name>A0A1K1T6M5_9PSEU</name>
<dbReference type="STRING" id="546364.SAMN04489730_8330"/>
<gene>
    <name evidence="2" type="ORF">SAMN04489730_8330</name>
</gene>
<keyword evidence="1" id="KW-0812">Transmembrane</keyword>
<protein>
    <recommendedName>
        <fullName evidence="4">YGGT family protein</fullName>
    </recommendedName>
</protein>
<sequence>MSPWRTTTRRNTAVRVITAIGAIFAGIEVLYMIMVLAGANAGNAFFQFIKSLAVPLALFWPGLFPVDSPSLAVILDYGLAAVFWLVVTGIIARFAGR</sequence>